<proteinExistence type="predicted"/>
<keyword evidence="2" id="KW-1185">Reference proteome</keyword>
<dbReference type="RefSeq" id="WP_133578704.1">
    <property type="nucleotide sequence ID" value="NZ_SNYJ01000001.1"/>
</dbReference>
<gene>
    <name evidence="1" type="ORF">EV213_101310</name>
</gene>
<dbReference type="AlphaFoldDB" id="A0A4R6U8H5"/>
<evidence type="ECO:0000313" key="1">
    <source>
        <dbReference type="EMBL" id="TDQ42880.1"/>
    </source>
</evidence>
<sequence length="58" mass="6721">MANKAIDQEWIEHILKAIHQIDYGTVQITLHDGQITQIEKAEKVRLPLRTQAEIQSKK</sequence>
<evidence type="ECO:0008006" key="3">
    <source>
        <dbReference type="Google" id="ProtNLM"/>
    </source>
</evidence>
<organism evidence="1 2">
    <name type="scientific">Aureibacillus halotolerans</name>
    <dbReference type="NCBI Taxonomy" id="1508390"/>
    <lineage>
        <taxon>Bacteria</taxon>
        <taxon>Bacillati</taxon>
        <taxon>Bacillota</taxon>
        <taxon>Bacilli</taxon>
        <taxon>Bacillales</taxon>
        <taxon>Bacillaceae</taxon>
        <taxon>Aureibacillus</taxon>
    </lineage>
</organism>
<accession>A0A4R6U8H5</accession>
<dbReference type="OrthoDB" id="2382414at2"/>
<dbReference type="InterPro" id="IPR018743">
    <property type="entry name" value="DUF2292"/>
</dbReference>
<evidence type="ECO:0000313" key="2">
    <source>
        <dbReference type="Proteomes" id="UP000295632"/>
    </source>
</evidence>
<dbReference type="Proteomes" id="UP000295632">
    <property type="component" value="Unassembled WGS sequence"/>
</dbReference>
<reference evidence="1 2" key="1">
    <citation type="submission" date="2019-03" db="EMBL/GenBank/DDBJ databases">
        <title>Genomic Encyclopedia of Type Strains, Phase IV (KMG-IV): sequencing the most valuable type-strain genomes for metagenomic binning, comparative biology and taxonomic classification.</title>
        <authorList>
            <person name="Goeker M."/>
        </authorList>
    </citation>
    <scope>NUCLEOTIDE SEQUENCE [LARGE SCALE GENOMIC DNA]</scope>
    <source>
        <strain evidence="1 2">DSM 28697</strain>
    </source>
</reference>
<protein>
    <recommendedName>
        <fullName evidence="3">DUF2292 domain-containing protein</fullName>
    </recommendedName>
</protein>
<name>A0A4R6U8H5_9BACI</name>
<comment type="caution">
    <text evidence="1">The sequence shown here is derived from an EMBL/GenBank/DDBJ whole genome shotgun (WGS) entry which is preliminary data.</text>
</comment>
<dbReference type="EMBL" id="SNYJ01000001">
    <property type="protein sequence ID" value="TDQ42880.1"/>
    <property type="molecule type" value="Genomic_DNA"/>
</dbReference>
<dbReference type="Pfam" id="PF10055">
    <property type="entry name" value="DUF2292"/>
    <property type="match status" value="1"/>
</dbReference>